<dbReference type="InterPro" id="IPR050445">
    <property type="entry name" value="Bact_polysacc_biosynth/exp"/>
</dbReference>
<organism evidence="3">
    <name type="scientific">marine sediment metagenome</name>
    <dbReference type="NCBI Taxonomy" id="412755"/>
    <lineage>
        <taxon>unclassified sequences</taxon>
        <taxon>metagenomes</taxon>
        <taxon>ecological metagenomes</taxon>
    </lineage>
</organism>
<evidence type="ECO:0000313" key="3">
    <source>
        <dbReference type="EMBL" id="GAF93777.1"/>
    </source>
</evidence>
<dbReference type="GO" id="GO:0005524">
    <property type="term" value="F:ATP binding"/>
    <property type="evidence" value="ECO:0007669"/>
    <property type="project" value="UniProtKB-KW"/>
</dbReference>
<name>X0U035_9ZZZZ</name>
<feature type="non-terminal residue" evidence="3">
    <location>
        <position position="1"/>
    </location>
</feature>
<dbReference type="GO" id="GO:0004713">
    <property type="term" value="F:protein tyrosine kinase activity"/>
    <property type="evidence" value="ECO:0007669"/>
    <property type="project" value="TreeGrafter"/>
</dbReference>
<comment type="caution">
    <text evidence="3">The sequence shown here is derived from an EMBL/GenBank/DDBJ whole genome shotgun (WGS) entry which is preliminary data.</text>
</comment>
<dbReference type="EMBL" id="BARS01013137">
    <property type="protein sequence ID" value="GAF93777.1"/>
    <property type="molecule type" value="Genomic_DNA"/>
</dbReference>
<keyword evidence="1" id="KW-0547">Nucleotide-binding</keyword>
<dbReference type="AlphaFoldDB" id="X0U035"/>
<dbReference type="PANTHER" id="PTHR32309:SF13">
    <property type="entry name" value="FERRIC ENTEROBACTIN TRANSPORT PROTEIN FEPE"/>
    <property type="match status" value="1"/>
</dbReference>
<evidence type="ECO:0008006" key="4">
    <source>
        <dbReference type="Google" id="ProtNLM"/>
    </source>
</evidence>
<feature type="non-terminal residue" evidence="3">
    <location>
        <position position="172"/>
    </location>
</feature>
<dbReference type="GO" id="GO:0005886">
    <property type="term" value="C:plasma membrane"/>
    <property type="evidence" value="ECO:0007669"/>
    <property type="project" value="TreeGrafter"/>
</dbReference>
<dbReference type="SUPFAM" id="SSF52540">
    <property type="entry name" value="P-loop containing nucleoside triphosphate hydrolases"/>
    <property type="match status" value="1"/>
</dbReference>
<accession>X0U035</accession>
<evidence type="ECO:0000256" key="2">
    <source>
        <dbReference type="ARBA" id="ARBA00022840"/>
    </source>
</evidence>
<proteinExistence type="predicted"/>
<protein>
    <recommendedName>
        <fullName evidence="4">AAA domain-containing protein</fullName>
    </recommendedName>
</protein>
<dbReference type="PANTHER" id="PTHR32309">
    <property type="entry name" value="TYROSINE-PROTEIN KINASE"/>
    <property type="match status" value="1"/>
</dbReference>
<dbReference type="CDD" id="cd05387">
    <property type="entry name" value="BY-kinase"/>
    <property type="match status" value="1"/>
</dbReference>
<dbReference type="Gene3D" id="3.40.50.300">
    <property type="entry name" value="P-loop containing nucleotide triphosphate hydrolases"/>
    <property type="match status" value="1"/>
</dbReference>
<sequence length="172" mass="19552">TLILDADVRKPNMHRLFNIERSPGLTNILAESTPIESVIKKTTFENLWVLTAGSKTPNPLELMGSLEMSSLVKELMLKFEKVIIDTPPSLMISDALVLSKISDATIFIAKSGGVSKEALIKMKEKFTSGNARILGAILNFFEVKKHSYYYKYRYYHKYYKNYYASNEGRIQA</sequence>
<reference evidence="3" key="1">
    <citation type="journal article" date="2014" name="Front. Microbiol.">
        <title>High frequency of phylogenetically diverse reductive dehalogenase-homologous genes in deep subseafloor sedimentary metagenomes.</title>
        <authorList>
            <person name="Kawai M."/>
            <person name="Futagami T."/>
            <person name="Toyoda A."/>
            <person name="Takaki Y."/>
            <person name="Nishi S."/>
            <person name="Hori S."/>
            <person name="Arai W."/>
            <person name="Tsubouchi T."/>
            <person name="Morono Y."/>
            <person name="Uchiyama I."/>
            <person name="Ito T."/>
            <person name="Fujiyama A."/>
            <person name="Inagaki F."/>
            <person name="Takami H."/>
        </authorList>
    </citation>
    <scope>NUCLEOTIDE SEQUENCE</scope>
    <source>
        <strain evidence="3">Expedition CK06-06</strain>
    </source>
</reference>
<dbReference type="InterPro" id="IPR005702">
    <property type="entry name" value="Wzc-like_C"/>
</dbReference>
<gene>
    <name evidence="3" type="ORF">S01H1_23000</name>
</gene>
<evidence type="ECO:0000256" key="1">
    <source>
        <dbReference type="ARBA" id="ARBA00022741"/>
    </source>
</evidence>
<keyword evidence="2" id="KW-0067">ATP-binding</keyword>
<dbReference type="InterPro" id="IPR027417">
    <property type="entry name" value="P-loop_NTPase"/>
</dbReference>
<dbReference type="NCBIfam" id="TIGR01007">
    <property type="entry name" value="eps_fam"/>
    <property type="match status" value="1"/>
</dbReference>